<feature type="region of interest" description="Disordered" evidence="1">
    <location>
        <begin position="63"/>
        <end position="122"/>
    </location>
</feature>
<organism evidence="2 3">
    <name type="scientific">Ensete ventricosum</name>
    <name type="common">Abyssinian banana</name>
    <name type="synonym">Musa ensete</name>
    <dbReference type="NCBI Taxonomy" id="4639"/>
    <lineage>
        <taxon>Eukaryota</taxon>
        <taxon>Viridiplantae</taxon>
        <taxon>Streptophyta</taxon>
        <taxon>Embryophyta</taxon>
        <taxon>Tracheophyta</taxon>
        <taxon>Spermatophyta</taxon>
        <taxon>Magnoliopsida</taxon>
        <taxon>Liliopsida</taxon>
        <taxon>Zingiberales</taxon>
        <taxon>Musaceae</taxon>
        <taxon>Ensete</taxon>
    </lineage>
</organism>
<evidence type="ECO:0000256" key="1">
    <source>
        <dbReference type="SAM" id="MobiDB-lite"/>
    </source>
</evidence>
<dbReference type="EMBL" id="AMZH03000947">
    <property type="protein sequence ID" value="RRT81280.1"/>
    <property type="molecule type" value="Genomic_DNA"/>
</dbReference>
<dbReference type="AlphaFoldDB" id="A0A427AYE7"/>
<evidence type="ECO:0000313" key="2">
    <source>
        <dbReference type="EMBL" id="RRT81280.1"/>
    </source>
</evidence>
<protein>
    <submittedName>
        <fullName evidence="2">Uncharacterized protein</fullName>
    </submittedName>
</protein>
<evidence type="ECO:0000313" key="3">
    <source>
        <dbReference type="Proteomes" id="UP000287651"/>
    </source>
</evidence>
<sequence length="122" mass="13564">MVLINGDISVAEIDHPPCRTQDDQINHAVFRPAKSHVLYETGKLGRTEARAVNYVEAKAEGMMHAEPTPTPTTRRWWGPFLPLGRKKKDGNGSNADTGNSVLVPDHVDREASVPLERRTRDP</sequence>
<comment type="caution">
    <text evidence="2">The sequence shown here is derived from an EMBL/GenBank/DDBJ whole genome shotgun (WGS) entry which is preliminary data.</text>
</comment>
<feature type="compositionally biased region" description="Polar residues" evidence="1">
    <location>
        <begin position="91"/>
        <end position="100"/>
    </location>
</feature>
<proteinExistence type="predicted"/>
<gene>
    <name evidence="2" type="ORF">B296_00022337</name>
</gene>
<name>A0A427AYE7_ENSVE</name>
<dbReference type="Proteomes" id="UP000287651">
    <property type="component" value="Unassembled WGS sequence"/>
</dbReference>
<accession>A0A427AYE7</accession>
<reference evidence="2 3" key="1">
    <citation type="journal article" date="2014" name="Agronomy (Basel)">
        <title>A Draft Genome Sequence for Ensete ventricosum, the Drought-Tolerant Tree Against Hunger.</title>
        <authorList>
            <person name="Harrison J."/>
            <person name="Moore K.A."/>
            <person name="Paszkiewicz K."/>
            <person name="Jones T."/>
            <person name="Grant M."/>
            <person name="Ambacheew D."/>
            <person name="Muzemil S."/>
            <person name="Studholme D.J."/>
        </authorList>
    </citation>
    <scope>NUCLEOTIDE SEQUENCE [LARGE SCALE GENOMIC DNA]</scope>
</reference>
<feature type="compositionally biased region" description="Basic and acidic residues" evidence="1">
    <location>
        <begin position="105"/>
        <end position="122"/>
    </location>
</feature>